<comment type="caution">
    <text evidence="11">The sequence shown here is derived from an EMBL/GenBank/DDBJ whole genome shotgun (WGS) entry which is preliminary data.</text>
</comment>
<dbReference type="Gene3D" id="3.40.50.150">
    <property type="entry name" value="Vaccinia Virus protein VP39"/>
    <property type="match status" value="1"/>
</dbReference>
<dbReference type="PANTHER" id="PTHR13600:SF21">
    <property type="entry name" value="LEUCINE CARBOXYL METHYLTRANSFERASE 1"/>
    <property type="match status" value="1"/>
</dbReference>
<dbReference type="InterPro" id="IPR007213">
    <property type="entry name" value="Ppm1/Ppm2/Tcmp"/>
</dbReference>
<evidence type="ECO:0000313" key="12">
    <source>
        <dbReference type="Proteomes" id="UP000078544"/>
    </source>
</evidence>
<dbReference type="EC" id="2.1.1.233" evidence="3 8"/>
<evidence type="ECO:0000313" key="11">
    <source>
        <dbReference type="EMBL" id="KZZ86751.1"/>
    </source>
</evidence>
<evidence type="ECO:0000256" key="8">
    <source>
        <dbReference type="PIRNR" id="PIRNR016305"/>
    </source>
</evidence>
<dbReference type="OrthoDB" id="203237at2759"/>
<protein>
    <recommendedName>
        <fullName evidence="4 8">Leucine carboxyl methyltransferase 1</fullName>
        <ecNumber evidence="3 8">2.1.1.233</ecNumber>
    </recommendedName>
</protein>
<sequence>MAAPSIPNLLTLKTGNRRADPRGARERPAAASTADAAIQATDTDAAVSRLSAVRLGYLQDEYAALFVSGPPTRRLPIINRGRLHHSPPSSQTRAWTSDQEIPIAGTYMRTTALDTMIDAFFSHNDSSPVKQIISLGAGTDTRPLHLLQRPASQQQHLVYHELDFEPTCRRKLATTQASSSLRRIFKDFSLHDDGSWSAEPSHGGGEYHCHALDLRQMGKSVTSLPPTIRSDVPTLLLSECCLCYLTSRDADDVLRFFGARIARLAALLYEPMPLGDAFGDMMISNLRARRIHMPSLDVCRDQPGQVSRLRRAGFERAGSATIEKTWEEWVGTREKERVDGLEGLDEVEEWKLLAGHYVVVWGSRGDVTFGMPDGGGHIIPPLLP</sequence>
<evidence type="ECO:0000256" key="5">
    <source>
        <dbReference type="ARBA" id="ARBA00022603"/>
    </source>
</evidence>
<keyword evidence="6 8" id="KW-0808">Transferase</keyword>
<evidence type="ECO:0000256" key="6">
    <source>
        <dbReference type="ARBA" id="ARBA00022679"/>
    </source>
</evidence>
<evidence type="ECO:0000256" key="4">
    <source>
        <dbReference type="ARBA" id="ARBA00017497"/>
    </source>
</evidence>
<evidence type="ECO:0000256" key="2">
    <source>
        <dbReference type="ARBA" id="ARBA00010703"/>
    </source>
</evidence>
<feature type="binding site" evidence="9">
    <location>
        <position position="239"/>
    </location>
    <ligand>
        <name>S-adenosyl-L-methionine</name>
        <dbReference type="ChEBI" id="CHEBI:59789"/>
    </ligand>
</feature>
<feature type="region of interest" description="Disordered" evidence="10">
    <location>
        <begin position="1"/>
        <end position="34"/>
    </location>
</feature>
<gene>
    <name evidence="11" type="ORF">AAL_08456</name>
</gene>
<reference evidence="11 12" key="1">
    <citation type="journal article" date="2016" name="Genome Biol. Evol.">
        <title>Divergent and convergent evolution of fungal pathogenicity.</title>
        <authorList>
            <person name="Shang Y."/>
            <person name="Xiao G."/>
            <person name="Zheng P."/>
            <person name="Cen K."/>
            <person name="Zhan S."/>
            <person name="Wang C."/>
        </authorList>
    </citation>
    <scope>NUCLEOTIDE SEQUENCE [LARGE SCALE GENOMIC DNA]</scope>
    <source>
        <strain evidence="11 12">RCEF 2490</strain>
    </source>
</reference>
<organism evidence="11 12">
    <name type="scientific">Moelleriella libera RCEF 2490</name>
    <dbReference type="NCBI Taxonomy" id="1081109"/>
    <lineage>
        <taxon>Eukaryota</taxon>
        <taxon>Fungi</taxon>
        <taxon>Dikarya</taxon>
        <taxon>Ascomycota</taxon>
        <taxon>Pezizomycotina</taxon>
        <taxon>Sordariomycetes</taxon>
        <taxon>Hypocreomycetidae</taxon>
        <taxon>Hypocreales</taxon>
        <taxon>Clavicipitaceae</taxon>
        <taxon>Moelleriella</taxon>
    </lineage>
</organism>
<dbReference type="SUPFAM" id="SSF53335">
    <property type="entry name" value="S-adenosyl-L-methionine-dependent methyltransferases"/>
    <property type="match status" value="1"/>
</dbReference>
<dbReference type="InterPro" id="IPR016651">
    <property type="entry name" value="LCMT1"/>
</dbReference>
<dbReference type="GO" id="GO:0018423">
    <property type="term" value="F:protein C-terminal leucine carboxyl O-methyltransferase activity"/>
    <property type="evidence" value="ECO:0007669"/>
    <property type="project" value="UniProtKB-EC"/>
</dbReference>
<keyword evidence="12" id="KW-1185">Reference proteome</keyword>
<feature type="binding site" evidence="9">
    <location>
        <position position="136"/>
    </location>
    <ligand>
        <name>S-adenosyl-L-methionine</name>
        <dbReference type="ChEBI" id="CHEBI:59789"/>
    </ligand>
</feature>
<dbReference type="STRING" id="1081109.A0A167UXW9"/>
<dbReference type="Pfam" id="PF04072">
    <property type="entry name" value="LCM"/>
    <property type="match status" value="1"/>
</dbReference>
<evidence type="ECO:0000256" key="1">
    <source>
        <dbReference type="ARBA" id="ARBA00000724"/>
    </source>
</evidence>
<evidence type="ECO:0000256" key="9">
    <source>
        <dbReference type="PIRSR" id="PIRSR016305-1"/>
    </source>
</evidence>
<comment type="function">
    <text evidence="8">Methylates the carboxyl group of the C-terminal leucine residue of protein phosphatase 2A catalytic subunits to form alpha-leucine ester residues.</text>
</comment>
<dbReference type="Proteomes" id="UP000078544">
    <property type="component" value="Unassembled WGS sequence"/>
</dbReference>
<comment type="catalytic activity">
    <reaction evidence="1 8">
        <text>[phosphatase 2A protein]-C-terminal L-leucine + S-adenosyl-L-methionine = [phosphatase 2A protein]-C-terminal L-leucine methyl ester + S-adenosyl-L-homocysteine</text>
        <dbReference type="Rhea" id="RHEA:48544"/>
        <dbReference type="Rhea" id="RHEA-COMP:12134"/>
        <dbReference type="Rhea" id="RHEA-COMP:12135"/>
        <dbReference type="ChEBI" id="CHEBI:57856"/>
        <dbReference type="ChEBI" id="CHEBI:59789"/>
        <dbReference type="ChEBI" id="CHEBI:90516"/>
        <dbReference type="ChEBI" id="CHEBI:90517"/>
        <dbReference type="EC" id="2.1.1.233"/>
    </reaction>
</comment>
<dbReference type="GO" id="GO:0032259">
    <property type="term" value="P:methylation"/>
    <property type="evidence" value="ECO:0007669"/>
    <property type="project" value="UniProtKB-KW"/>
</dbReference>
<keyword evidence="5 8" id="KW-0489">Methyltransferase</keyword>
<dbReference type="PANTHER" id="PTHR13600">
    <property type="entry name" value="LEUCINE CARBOXYL METHYLTRANSFERASE"/>
    <property type="match status" value="1"/>
</dbReference>
<dbReference type="InterPro" id="IPR029063">
    <property type="entry name" value="SAM-dependent_MTases_sf"/>
</dbReference>
<evidence type="ECO:0000256" key="7">
    <source>
        <dbReference type="ARBA" id="ARBA00022691"/>
    </source>
</evidence>
<accession>A0A167UXW9</accession>
<keyword evidence="7 8" id="KW-0949">S-adenosyl-L-methionine</keyword>
<comment type="similarity">
    <text evidence="2 8">Belongs to the methyltransferase superfamily. LCMT family.</text>
</comment>
<evidence type="ECO:0000256" key="3">
    <source>
        <dbReference type="ARBA" id="ARBA00012834"/>
    </source>
</evidence>
<feature type="binding site" evidence="9">
    <location>
        <position position="109"/>
    </location>
    <ligand>
        <name>S-adenosyl-L-methionine</name>
        <dbReference type="ChEBI" id="CHEBI:59789"/>
    </ligand>
</feature>
<evidence type="ECO:0000256" key="10">
    <source>
        <dbReference type="SAM" id="MobiDB-lite"/>
    </source>
</evidence>
<feature type="compositionally biased region" description="Basic and acidic residues" evidence="10">
    <location>
        <begin position="17"/>
        <end position="28"/>
    </location>
</feature>
<dbReference type="PIRSF" id="PIRSF016305">
    <property type="entry name" value="LCM_mtfrase"/>
    <property type="match status" value="1"/>
</dbReference>
<feature type="binding site" evidence="9">
    <location>
        <begin position="213"/>
        <end position="214"/>
    </location>
    <ligand>
        <name>S-adenosyl-L-methionine</name>
        <dbReference type="ChEBI" id="CHEBI:59789"/>
    </ligand>
</feature>
<dbReference type="EMBL" id="AZGY01000059">
    <property type="protein sequence ID" value="KZZ86751.1"/>
    <property type="molecule type" value="Genomic_DNA"/>
</dbReference>
<dbReference type="AlphaFoldDB" id="A0A167UXW9"/>
<name>A0A167UXW9_9HYPO</name>
<proteinExistence type="inferred from homology"/>